<evidence type="ECO:0000313" key="2">
    <source>
        <dbReference type="Proteomes" id="UP000006683"/>
    </source>
</evidence>
<sequence length="262" mass="29810">MSPTESVNSPVTSRLKPKWRVLRSGALYTVGLMIAFGNFNDTKDLTISLYEWGTTHFTHQAELNRLEQLDVGNFLAYTETVFGIPQVVKASRLDTELQYRYYKTDKYLLTLQVKEQRVLGYLVQALSLENQFNTAGPFSPPVPFTERTLDNAPLATLPFADEGFALDNHNLVYFLERHPLAADGLYLNLYLGITEYDTPHPGLSQTLGELDEALVFGEEIQTLESLNAVRERYAPNFYGLSELDNPYMAESLLTRHEFNAYF</sequence>
<dbReference type="KEGG" id="fbl:Fbal_2703"/>
<dbReference type="Proteomes" id="UP000006683">
    <property type="component" value="Chromosome"/>
</dbReference>
<proteinExistence type="predicted"/>
<dbReference type="EMBL" id="CP002209">
    <property type="protein sequence ID" value="ADN76905.1"/>
    <property type="molecule type" value="Genomic_DNA"/>
</dbReference>
<dbReference type="GeneID" id="67182929"/>
<dbReference type="InterPro" id="IPR050010">
    <property type="entry name" value="ETEC_3214_dom"/>
</dbReference>
<protein>
    <submittedName>
        <fullName evidence="1">Uncharacterized protein</fullName>
    </submittedName>
</protein>
<dbReference type="STRING" id="550540.Fbal_2703"/>
<dbReference type="HOGENOM" id="CLU_1060689_0_0_6"/>
<organism evidence="1 2">
    <name type="scientific">Ferrimonas balearica (strain DSM 9799 / CCM 4581 / KCTC 23876 / PAT)</name>
    <dbReference type="NCBI Taxonomy" id="550540"/>
    <lineage>
        <taxon>Bacteria</taxon>
        <taxon>Pseudomonadati</taxon>
        <taxon>Pseudomonadota</taxon>
        <taxon>Gammaproteobacteria</taxon>
        <taxon>Alteromonadales</taxon>
        <taxon>Ferrimonadaceae</taxon>
        <taxon>Ferrimonas</taxon>
    </lineage>
</organism>
<reference evidence="1 2" key="1">
    <citation type="journal article" date="2010" name="Stand. Genomic Sci.">
        <title>Complete genome sequence of Ferrimonas balearica type strain (PAT).</title>
        <authorList>
            <person name="Nolan M."/>
            <person name="Sikorski J."/>
            <person name="Davenport K."/>
            <person name="Lucas S."/>
            <person name="Glavina Del Rio T."/>
            <person name="Tice H."/>
            <person name="Cheng J."/>
            <person name="Goodwin L."/>
            <person name="Pitluck S."/>
            <person name="Liolios K."/>
            <person name="Ivanova N."/>
            <person name="Mavromatis K."/>
            <person name="Ovchinnikova G."/>
            <person name="Pati A."/>
            <person name="Chen A."/>
            <person name="Palaniappan K."/>
            <person name="Land M."/>
            <person name="Hauser L."/>
            <person name="Chang Y."/>
            <person name="Jeffries C."/>
            <person name="Tapia R."/>
            <person name="Brettin T."/>
            <person name="Detter J."/>
            <person name="Han C."/>
            <person name="Yasawong M."/>
            <person name="Rohde M."/>
            <person name="Tindall B."/>
            <person name="Goker M."/>
            <person name="Woyke T."/>
            <person name="Bristow J."/>
            <person name="Eisen J."/>
            <person name="Markowitz V."/>
            <person name="Hugenholtz P."/>
            <person name="Kyrpides N."/>
            <person name="Klenk H."/>
            <person name="Lapidus A."/>
        </authorList>
    </citation>
    <scope>NUCLEOTIDE SEQUENCE [LARGE SCALE GENOMIC DNA]</scope>
    <source>
        <strain evidence="2">DSM 9799 / CCM 4581 / KCTC 23876 / PAT</strain>
    </source>
</reference>
<name>E1SQY0_FERBD</name>
<accession>E1SQY0</accession>
<evidence type="ECO:0000313" key="1">
    <source>
        <dbReference type="EMBL" id="ADN76905.1"/>
    </source>
</evidence>
<dbReference type="eggNOG" id="ENOG502ZK31">
    <property type="taxonomic scope" value="Bacteria"/>
</dbReference>
<gene>
    <name evidence="1" type="ordered locus">Fbal_2703</name>
</gene>
<dbReference type="RefSeq" id="WP_013346211.1">
    <property type="nucleotide sequence ID" value="NC_014541.1"/>
</dbReference>
<dbReference type="OrthoDB" id="5917620at2"/>
<dbReference type="NCBIfam" id="NF043066">
    <property type="entry name" value="ETEC_3214_dom"/>
    <property type="match status" value="1"/>
</dbReference>
<keyword evidence="2" id="KW-1185">Reference proteome</keyword>
<dbReference type="AlphaFoldDB" id="E1SQY0"/>